<dbReference type="EMBL" id="CP016786">
    <property type="protein sequence ID" value="ASW42572.1"/>
    <property type="molecule type" value="Genomic_DNA"/>
</dbReference>
<feature type="domain" description="Alcohol dehydrogenase iron-type/glycerol dehydrogenase GldA" evidence="2">
    <location>
        <begin position="10"/>
        <end position="177"/>
    </location>
</feature>
<dbReference type="PANTHER" id="PTHR43633">
    <property type="entry name" value="ALCOHOL DEHYDROGENASE YQHD"/>
    <property type="match status" value="1"/>
</dbReference>
<dbReference type="SUPFAM" id="SSF56796">
    <property type="entry name" value="Dehydroquinate synthase-like"/>
    <property type="match status" value="1"/>
</dbReference>
<accession>A0A343JAL4</accession>
<dbReference type="Gene3D" id="1.20.1090.10">
    <property type="entry name" value="Dehydroquinate synthase-like - alpha domain"/>
    <property type="match status" value="1"/>
</dbReference>
<evidence type="ECO:0000259" key="3">
    <source>
        <dbReference type="Pfam" id="PF25137"/>
    </source>
</evidence>
<proteinExistence type="predicted"/>
<evidence type="ECO:0000256" key="1">
    <source>
        <dbReference type="ARBA" id="ARBA00023002"/>
    </source>
</evidence>
<keyword evidence="5" id="KW-1185">Reference proteome</keyword>
<evidence type="ECO:0000259" key="2">
    <source>
        <dbReference type="Pfam" id="PF00465"/>
    </source>
</evidence>
<dbReference type="OrthoDB" id="9801156at2"/>
<dbReference type="InterPro" id="IPR001670">
    <property type="entry name" value="ADH_Fe/GldA"/>
</dbReference>
<dbReference type="GO" id="GO:1990002">
    <property type="term" value="F:methylglyoxal reductase (NADPH) (acetol producing) activity"/>
    <property type="evidence" value="ECO:0007669"/>
    <property type="project" value="TreeGrafter"/>
</dbReference>
<organism evidence="4 5">
    <name type="scientific">Clostridium isatidis</name>
    <dbReference type="NCBI Taxonomy" id="182773"/>
    <lineage>
        <taxon>Bacteria</taxon>
        <taxon>Bacillati</taxon>
        <taxon>Bacillota</taxon>
        <taxon>Clostridia</taxon>
        <taxon>Eubacteriales</taxon>
        <taxon>Clostridiaceae</taxon>
        <taxon>Clostridium</taxon>
    </lineage>
</organism>
<dbReference type="Proteomes" id="UP000264883">
    <property type="component" value="Chromosome"/>
</dbReference>
<dbReference type="FunFam" id="3.40.50.1970:FF:000003">
    <property type="entry name" value="Alcohol dehydrogenase, iron-containing"/>
    <property type="match status" value="1"/>
</dbReference>
<dbReference type="InterPro" id="IPR056798">
    <property type="entry name" value="ADH_Fe_C"/>
</dbReference>
<dbReference type="GO" id="GO:0008106">
    <property type="term" value="F:alcohol dehydrogenase (NADP+) activity"/>
    <property type="evidence" value="ECO:0007669"/>
    <property type="project" value="TreeGrafter"/>
</dbReference>
<sequence>MKNFTYQNGTKIIFGKDTELQVGSLLKEYTNKVLFHYGGGSIKKTGLYDKVVRSLREAGIDFVELPGVKPNPRVSLVRKGIEICRKNNIDFILAVGGGSVIDSSKAIAAGVNYNGDVWDLFLGTPIKHNCLKVATILTIPAAGSETSSGTVITNEEGLYKRSTGHPKLRPIFSIMNPELTFTLPKYQTSCGIADMFAHIMERYFTNEANVDLTDRLCEGTMKAIIENALRLNNNPKDYNARAEIMLAGMVAHNGSLGMGRIEDWASHDIEHELSGIYDIAHGAGLSIVFPAWMKFVYKRNINRFAQFANRVFNIDININNLEETALAGITALENFFTEIGLPTRLSHVNIDDSHIEEMANKLVAHREHAGNFIEIRANEASQILKLAL</sequence>
<dbReference type="Gene3D" id="3.40.50.1970">
    <property type="match status" value="1"/>
</dbReference>
<dbReference type="Pfam" id="PF25137">
    <property type="entry name" value="ADH_Fe_C"/>
    <property type="match status" value="1"/>
</dbReference>
<gene>
    <name evidence="4" type="ORF">BEN51_03490</name>
</gene>
<dbReference type="KEGG" id="cia:BEN51_03490"/>
<dbReference type="AlphaFoldDB" id="A0A343JAL4"/>
<dbReference type="RefSeq" id="WP_119864712.1">
    <property type="nucleotide sequence ID" value="NZ_CP016786.1"/>
</dbReference>
<dbReference type="Pfam" id="PF00465">
    <property type="entry name" value="Fe-ADH"/>
    <property type="match status" value="1"/>
</dbReference>
<dbReference type="GO" id="GO:0046872">
    <property type="term" value="F:metal ion binding"/>
    <property type="evidence" value="ECO:0007669"/>
    <property type="project" value="InterPro"/>
</dbReference>
<dbReference type="CDD" id="cd08187">
    <property type="entry name" value="BDH"/>
    <property type="match status" value="1"/>
</dbReference>
<dbReference type="PROSITE" id="PS00060">
    <property type="entry name" value="ADH_IRON_2"/>
    <property type="match status" value="1"/>
</dbReference>
<dbReference type="PANTHER" id="PTHR43633:SF1">
    <property type="entry name" value="ALCOHOL DEHYDROGENASE YQHD"/>
    <property type="match status" value="1"/>
</dbReference>
<dbReference type="InterPro" id="IPR044731">
    <property type="entry name" value="BDH-like"/>
</dbReference>
<protein>
    <submittedName>
        <fullName evidence="4">Butanol dehydrogenase</fullName>
    </submittedName>
</protein>
<keyword evidence="1" id="KW-0560">Oxidoreductase</keyword>
<reference evidence="4 5" key="1">
    <citation type="submission" date="2016-08" db="EMBL/GenBank/DDBJ databases">
        <title>Complete Genome Sequence Of The Indigo Reducing Clostridium isatidis DSM15098.</title>
        <authorList>
            <person name="Little G.T."/>
            <person name="Minton N.P."/>
        </authorList>
    </citation>
    <scope>NUCLEOTIDE SEQUENCE [LARGE SCALE GENOMIC DNA]</scope>
    <source>
        <strain evidence="4 5">DSM 15098</strain>
    </source>
</reference>
<dbReference type="GO" id="GO:0005829">
    <property type="term" value="C:cytosol"/>
    <property type="evidence" value="ECO:0007669"/>
    <property type="project" value="TreeGrafter"/>
</dbReference>
<name>A0A343JAL4_9CLOT</name>
<evidence type="ECO:0000313" key="5">
    <source>
        <dbReference type="Proteomes" id="UP000264883"/>
    </source>
</evidence>
<dbReference type="InterPro" id="IPR018211">
    <property type="entry name" value="ADH_Fe_CS"/>
</dbReference>
<feature type="domain" description="Fe-containing alcohol dehydrogenase-like C-terminal" evidence="3">
    <location>
        <begin position="193"/>
        <end position="387"/>
    </location>
</feature>
<evidence type="ECO:0000313" key="4">
    <source>
        <dbReference type="EMBL" id="ASW42572.1"/>
    </source>
</evidence>
<dbReference type="GO" id="GO:1990362">
    <property type="term" value="F:butanol dehydrogenase (NAD+) activity"/>
    <property type="evidence" value="ECO:0007669"/>
    <property type="project" value="InterPro"/>
</dbReference>